<protein>
    <recommendedName>
        <fullName evidence="5">Single-stranded DNA-binding protein</fullName>
    </recommendedName>
</protein>
<evidence type="ECO:0008006" key="5">
    <source>
        <dbReference type="Google" id="ProtNLM"/>
    </source>
</evidence>
<keyword evidence="1 2" id="KW-0238">DNA-binding</keyword>
<evidence type="ECO:0000256" key="1">
    <source>
        <dbReference type="ARBA" id="ARBA00023125"/>
    </source>
</evidence>
<proteinExistence type="predicted"/>
<dbReference type="PROSITE" id="PS50935">
    <property type="entry name" value="SSB"/>
    <property type="match status" value="1"/>
</dbReference>
<dbReference type="InterPro" id="IPR012340">
    <property type="entry name" value="NA-bd_OB-fold"/>
</dbReference>
<sequence>MSGKRDLNFSLYSGRLTHPPEMMQYNTGHGHMLCFSLAIHSDAPSDKIDNPMFLDVKVTGASPELHQHMSVGQEVRVRGELQSRTFKKQDRIQRTYYLHVKHPSDLEFLSRPKDKTTT</sequence>
<dbReference type="EMBL" id="CAJNBJ010000020">
    <property type="protein sequence ID" value="CAE6795578.1"/>
    <property type="molecule type" value="Genomic_DNA"/>
</dbReference>
<comment type="caution">
    <text evidence="3">The sequence shown here is derived from an EMBL/GenBank/DDBJ whole genome shotgun (WGS) entry which is preliminary data.</text>
</comment>
<evidence type="ECO:0000313" key="3">
    <source>
        <dbReference type="EMBL" id="CAE6795578.1"/>
    </source>
</evidence>
<dbReference type="Proteomes" id="UP000675880">
    <property type="component" value="Unassembled WGS sequence"/>
</dbReference>
<reference evidence="3 4" key="1">
    <citation type="submission" date="2021-02" db="EMBL/GenBank/DDBJ databases">
        <authorList>
            <person name="Han P."/>
        </authorList>
    </citation>
    <scope>NUCLEOTIDE SEQUENCE [LARGE SCALE GENOMIC DNA]</scope>
    <source>
        <strain evidence="3">Candidatus Nitrospira sp. ZN2</strain>
    </source>
</reference>
<organism evidence="3 4">
    <name type="scientific">Nitrospira defluvii</name>
    <dbReference type="NCBI Taxonomy" id="330214"/>
    <lineage>
        <taxon>Bacteria</taxon>
        <taxon>Pseudomonadati</taxon>
        <taxon>Nitrospirota</taxon>
        <taxon>Nitrospiria</taxon>
        <taxon>Nitrospirales</taxon>
        <taxon>Nitrospiraceae</taxon>
        <taxon>Nitrospira</taxon>
    </lineage>
</organism>
<dbReference type="Gene3D" id="2.40.50.140">
    <property type="entry name" value="Nucleic acid-binding proteins"/>
    <property type="match status" value="1"/>
</dbReference>
<accession>A0ABN7MBS3</accession>
<evidence type="ECO:0000256" key="2">
    <source>
        <dbReference type="PROSITE-ProRule" id="PRU00252"/>
    </source>
</evidence>
<dbReference type="InterPro" id="IPR000424">
    <property type="entry name" value="Primosome_PriB/ssb"/>
</dbReference>
<name>A0ABN7MBS3_9BACT</name>
<keyword evidence="4" id="KW-1185">Reference proteome</keyword>
<dbReference type="SUPFAM" id="SSF50249">
    <property type="entry name" value="Nucleic acid-binding proteins"/>
    <property type="match status" value="1"/>
</dbReference>
<gene>
    <name evidence="3" type="ORF">NSPZN2_70074</name>
</gene>
<evidence type="ECO:0000313" key="4">
    <source>
        <dbReference type="Proteomes" id="UP000675880"/>
    </source>
</evidence>
<dbReference type="Pfam" id="PF00436">
    <property type="entry name" value="SSB"/>
    <property type="match status" value="1"/>
</dbReference>
<dbReference type="RefSeq" id="WP_213044039.1">
    <property type="nucleotide sequence ID" value="NZ_CAJNBJ010000020.1"/>
</dbReference>